<name>A0ABZ1YHU6_9NOCA</name>
<accession>A0ABZ1YHU6</accession>
<keyword evidence="3" id="KW-1185">Reference proteome</keyword>
<dbReference type="RefSeq" id="WP_329405400.1">
    <property type="nucleotide sequence ID" value="NZ_CP109441.1"/>
</dbReference>
<organism evidence="2 3">
    <name type="scientific">Nocardia vinacea</name>
    <dbReference type="NCBI Taxonomy" id="96468"/>
    <lineage>
        <taxon>Bacteria</taxon>
        <taxon>Bacillati</taxon>
        <taxon>Actinomycetota</taxon>
        <taxon>Actinomycetes</taxon>
        <taxon>Mycobacteriales</taxon>
        <taxon>Nocardiaceae</taxon>
        <taxon>Nocardia</taxon>
    </lineage>
</organism>
<evidence type="ECO:0000313" key="2">
    <source>
        <dbReference type="EMBL" id="WUV42782.1"/>
    </source>
</evidence>
<protein>
    <recommendedName>
        <fullName evidence="4">Tail assembly chaperone</fullName>
    </recommendedName>
</protein>
<feature type="region of interest" description="Disordered" evidence="1">
    <location>
        <begin position="1"/>
        <end position="28"/>
    </location>
</feature>
<evidence type="ECO:0000256" key="1">
    <source>
        <dbReference type="SAM" id="MobiDB-lite"/>
    </source>
</evidence>
<reference evidence="2" key="1">
    <citation type="submission" date="2022-10" db="EMBL/GenBank/DDBJ databases">
        <title>The complete genomes of actinobacterial strains from the NBC collection.</title>
        <authorList>
            <person name="Joergensen T.S."/>
            <person name="Alvarez Arevalo M."/>
            <person name="Sterndorff E.B."/>
            <person name="Faurdal D."/>
            <person name="Vuksanovic O."/>
            <person name="Mourched A.-S."/>
            <person name="Charusanti P."/>
            <person name="Shaw S."/>
            <person name="Blin K."/>
            <person name="Weber T."/>
        </authorList>
    </citation>
    <scope>NUCLEOTIDE SEQUENCE</scope>
    <source>
        <strain evidence="2">NBC_01482</strain>
    </source>
</reference>
<evidence type="ECO:0008006" key="4">
    <source>
        <dbReference type="Google" id="ProtNLM"/>
    </source>
</evidence>
<proteinExistence type="predicted"/>
<sequence>MPAAKPAAKTAAKPAVRRTRPTRPARATVEVANESKWSKLVREAKKGLVTLDPYLFDACDPPVLITAPIGLERSMALAQLSEADRDDSASTLIPMIEALVGAEVFPQVWLAIRDEPIEVTLAFIDDIAEHFNAGADEGAEDFPGGESAS</sequence>
<gene>
    <name evidence="2" type="ORF">OG563_26420</name>
</gene>
<evidence type="ECO:0000313" key="3">
    <source>
        <dbReference type="Proteomes" id="UP001432062"/>
    </source>
</evidence>
<feature type="compositionally biased region" description="Low complexity" evidence="1">
    <location>
        <begin position="1"/>
        <end position="14"/>
    </location>
</feature>
<dbReference type="EMBL" id="CP109441">
    <property type="protein sequence ID" value="WUV42782.1"/>
    <property type="molecule type" value="Genomic_DNA"/>
</dbReference>
<dbReference type="Proteomes" id="UP001432062">
    <property type="component" value="Chromosome"/>
</dbReference>